<dbReference type="InterPro" id="IPR011990">
    <property type="entry name" value="TPR-like_helical_dom_sf"/>
</dbReference>
<evidence type="ECO:0000256" key="1">
    <source>
        <dbReference type="SAM" id="MobiDB-lite"/>
    </source>
</evidence>
<organism evidence="3 4">
    <name type="scientific">Pseudomonas umsongensis</name>
    <dbReference type="NCBI Taxonomy" id="198618"/>
    <lineage>
        <taxon>Bacteria</taxon>
        <taxon>Pseudomonadati</taxon>
        <taxon>Pseudomonadota</taxon>
        <taxon>Gammaproteobacteria</taxon>
        <taxon>Pseudomonadales</taxon>
        <taxon>Pseudomonadaceae</taxon>
        <taxon>Pseudomonas</taxon>
    </lineage>
</organism>
<dbReference type="Gene3D" id="1.25.40.10">
    <property type="entry name" value="Tetratricopeptide repeat domain"/>
    <property type="match status" value="1"/>
</dbReference>
<dbReference type="InterPro" id="IPR019290">
    <property type="entry name" value="GlycosylTrfase-like_prok"/>
</dbReference>
<dbReference type="RefSeq" id="WP_083348533.1">
    <property type="nucleotide sequence ID" value="NZ_LT629767.1"/>
</dbReference>
<reference evidence="3 4" key="1">
    <citation type="submission" date="2017-06" db="EMBL/GenBank/DDBJ databases">
        <authorList>
            <person name="Furmanczyk E.M."/>
        </authorList>
    </citation>
    <scope>NUCLEOTIDE SEQUENCE [LARGE SCALE GENOMIC DNA]</scope>
    <source>
        <strain evidence="3 4">DSM 16611</strain>
    </source>
</reference>
<accession>A0ABX4DZ61</accession>
<dbReference type="PANTHER" id="PTHR43685">
    <property type="entry name" value="GLYCOSYLTRANSFERASE"/>
    <property type="match status" value="1"/>
</dbReference>
<dbReference type="Pfam" id="PF10111">
    <property type="entry name" value="Glyco_tranf_2_2"/>
    <property type="match status" value="1"/>
</dbReference>
<evidence type="ECO:0000259" key="2">
    <source>
        <dbReference type="Pfam" id="PF10111"/>
    </source>
</evidence>
<sequence>MDLLDRINYYQLDSELPPEVDFIVIDDGSPDKLYQEIQKKASDRTTVYRTGAKPFQDFSLARARNFAAQRAKGQFLMFLDADLVPYPGFFKDILREIHVSDLKNQVDQFLMLPVIYLTDLGFDNMQKMAPAHWRPYFINSMLKNNSEEIEKFSSGTSVVVLDRHYYLSRGGQDEQFEGWGFEDYEFATRLIRKVRKFPLPSNWLSMAGNFMKINKYDGWKATYRLYGDWMAAKGIYMFHSPHPIEVKYHRRKDINLRYLQHRMADFVKTGVEHDPLPALEHGKTLLMRRNPFSCQREFAPFLGEIVQTTEFEFENEEYFSEFLQDQGIDRVVFGNPYSNEKLLSLYQWCKNTGFPFIVSERGALPGAVYHDRSGFLNDSANYKEDRWNFNLDSKDHDEITSYIEEVKEGKENLERQSDRVDTFVLRQRLGIKPGQKVLFVPFQQPNDTVIRYFSGPIESYENFHAKICSLVEELGPDWKILYKKHPVEDDISEIPGAIAVHDVNLHDLLDLCHSVALINSGTGLYAMMYGKPLYVFGNSWYASEGLCVTVSNPDEAANLIKAGFEVDYEKVLRFVKYLRFDFYSFGEMVTRRARYEDGTPITATTEINYYEIRGFTENTRKLQRKPAIIPTTSPLFDRYKGGSGQIIHGNTTSVAANTAPKVVSKAPESKPTAPNSTTAPNTTTAPNSTTAPITPIATDVAVVRSYSYDESIKYGTECYQKGTFAESAKHFDRAVELNSAHLKTLRMAAEAHISAGSKDVAIIYLTQASKIAPENKNVAKRLNGLTAPAWRRTFTFSSPFPVSMT</sequence>
<feature type="domain" description="Glycosyltransferase 2-like prokaryotic type" evidence="2">
    <location>
        <begin position="17"/>
        <end position="258"/>
    </location>
</feature>
<evidence type="ECO:0000313" key="4">
    <source>
        <dbReference type="Proteomes" id="UP000215455"/>
    </source>
</evidence>
<dbReference type="InterPro" id="IPR029044">
    <property type="entry name" value="Nucleotide-diphossugar_trans"/>
</dbReference>
<dbReference type="InterPro" id="IPR050834">
    <property type="entry name" value="Glycosyltransf_2"/>
</dbReference>
<evidence type="ECO:0000313" key="3">
    <source>
        <dbReference type="EMBL" id="OXR33487.1"/>
    </source>
</evidence>
<gene>
    <name evidence="3" type="ORF">PSUM_15845</name>
</gene>
<proteinExistence type="predicted"/>
<name>A0ABX4DZ61_9PSED</name>
<dbReference type="Gene3D" id="3.90.550.10">
    <property type="entry name" value="Spore Coat Polysaccharide Biosynthesis Protein SpsA, Chain A"/>
    <property type="match status" value="1"/>
</dbReference>
<dbReference type="SUPFAM" id="SSF53448">
    <property type="entry name" value="Nucleotide-diphospho-sugar transferases"/>
    <property type="match status" value="1"/>
</dbReference>
<dbReference type="SUPFAM" id="SSF48452">
    <property type="entry name" value="TPR-like"/>
    <property type="match status" value="1"/>
</dbReference>
<feature type="region of interest" description="Disordered" evidence="1">
    <location>
        <begin position="663"/>
        <end position="691"/>
    </location>
</feature>
<comment type="caution">
    <text evidence="3">The sequence shown here is derived from an EMBL/GenBank/DDBJ whole genome shotgun (WGS) entry which is preliminary data.</text>
</comment>
<feature type="compositionally biased region" description="Low complexity" evidence="1">
    <location>
        <begin position="671"/>
        <end position="691"/>
    </location>
</feature>
<keyword evidence="4" id="KW-1185">Reference proteome</keyword>
<dbReference type="PANTHER" id="PTHR43685:SF3">
    <property type="entry name" value="SLR2126 PROTEIN"/>
    <property type="match status" value="1"/>
</dbReference>
<dbReference type="Pfam" id="PF05159">
    <property type="entry name" value="Capsule_synth"/>
    <property type="match status" value="1"/>
</dbReference>
<dbReference type="Proteomes" id="UP000215455">
    <property type="component" value="Unassembled WGS sequence"/>
</dbReference>
<dbReference type="CDD" id="cd00761">
    <property type="entry name" value="Glyco_tranf_GTA_type"/>
    <property type="match status" value="1"/>
</dbReference>
<protein>
    <submittedName>
        <fullName evidence="3">Capsule biosynthesis protein</fullName>
    </submittedName>
</protein>
<dbReference type="InterPro" id="IPR007833">
    <property type="entry name" value="Capsule_polysaccharide_synth"/>
</dbReference>
<dbReference type="EMBL" id="NIWU01000002">
    <property type="protein sequence ID" value="OXR33487.1"/>
    <property type="molecule type" value="Genomic_DNA"/>
</dbReference>